<sequence length="255" mass="29352">MRTVWEILLMIILGICLKTIGAMKPAPYSSYSDLTHCYCLSWRLGVESNNVRAWRTVPTQCLRYVQYYMLGGQYESDLDLIMEQIYSYIDDIVLTNTNTTDTQAWILDVDDTCISNLLYYTGKRFGCDPYDPMGFKTWAIRGECPAIPAVLRLFRKLLQSGFKVFLLTGRDEETLGQPTIRNLHNQGFVGYERLILRTRDYKGQTAVSFKSAMRKQLVEQGYTIWGSVGDQWSDLVGDCLGERTFKLPNPMYFVP</sequence>
<dbReference type="Pfam" id="PF03767">
    <property type="entry name" value="Acid_phosphat_B"/>
    <property type="match status" value="1"/>
</dbReference>
<reference evidence="5 6" key="1">
    <citation type="submission" date="2017-09" db="EMBL/GenBank/DDBJ databases">
        <title>WGS assembly of Aquilegia coerulea Goldsmith.</title>
        <authorList>
            <person name="Hodges S."/>
            <person name="Kramer E."/>
            <person name="Nordborg M."/>
            <person name="Tomkins J."/>
            <person name="Borevitz J."/>
            <person name="Derieg N."/>
            <person name="Yan J."/>
            <person name="Mihaltcheva S."/>
            <person name="Hayes R.D."/>
            <person name="Rokhsar D."/>
        </authorList>
    </citation>
    <scope>NUCLEOTIDE SEQUENCE [LARGE SCALE GENOMIC DNA]</scope>
    <source>
        <strain evidence="6">cv. Goldsmith</strain>
    </source>
</reference>
<organism evidence="5 6">
    <name type="scientific">Aquilegia coerulea</name>
    <name type="common">Rocky mountain columbine</name>
    <dbReference type="NCBI Taxonomy" id="218851"/>
    <lineage>
        <taxon>Eukaryota</taxon>
        <taxon>Viridiplantae</taxon>
        <taxon>Streptophyta</taxon>
        <taxon>Embryophyta</taxon>
        <taxon>Tracheophyta</taxon>
        <taxon>Spermatophyta</taxon>
        <taxon>Magnoliopsida</taxon>
        <taxon>Ranunculales</taxon>
        <taxon>Ranunculaceae</taxon>
        <taxon>Thalictroideae</taxon>
        <taxon>Aquilegia</taxon>
    </lineage>
</organism>
<dbReference type="InterPro" id="IPR014403">
    <property type="entry name" value="APS1/VSP"/>
</dbReference>
<accession>A0A2G5DRL3</accession>
<evidence type="ECO:0000313" key="5">
    <source>
        <dbReference type="EMBL" id="PIA46138.1"/>
    </source>
</evidence>
<gene>
    <name evidence="5" type="ORF">AQUCO_01600421v1</name>
</gene>
<protein>
    <recommendedName>
        <fullName evidence="7">Acid phosphatase</fullName>
    </recommendedName>
</protein>
<dbReference type="InterPro" id="IPR010028">
    <property type="entry name" value="Acid_phosphatase_pln"/>
</dbReference>
<dbReference type="PIRSF" id="PIRSF002674">
    <property type="entry name" value="VSP"/>
    <property type="match status" value="1"/>
</dbReference>
<proteinExistence type="inferred from homology"/>
<dbReference type="PANTHER" id="PTHR31284">
    <property type="entry name" value="ACID PHOSPHATASE-LIKE PROTEIN"/>
    <property type="match status" value="1"/>
</dbReference>
<dbReference type="InterPro" id="IPR023214">
    <property type="entry name" value="HAD_sf"/>
</dbReference>
<feature type="signal peptide" evidence="4">
    <location>
        <begin position="1"/>
        <end position="22"/>
    </location>
</feature>
<dbReference type="SUPFAM" id="SSF56784">
    <property type="entry name" value="HAD-like"/>
    <property type="match status" value="1"/>
</dbReference>
<keyword evidence="6" id="KW-1185">Reference proteome</keyword>
<dbReference type="STRING" id="218851.A0A2G5DRL3"/>
<dbReference type="InParanoid" id="A0A2G5DRL3"/>
<evidence type="ECO:0008006" key="7">
    <source>
        <dbReference type="Google" id="ProtNLM"/>
    </source>
</evidence>
<name>A0A2G5DRL3_AQUCA</name>
<keyword evidence="2" id="KW-0325">Glycoprotein</keyword>
<evidence type="ECO:0000256" key="3">
    <source>
        <dbReference type="PIRNR" id="PIRNR002674"/>
    </source>
</evidence>
<dbReference type="OrthoDB" id="59415at2759"/>
<dbReference type="InterPro" id="IPR005519">
    <property type="entry name" value="Acid_phosphat_B-like"/>
</dbReference>
<evidence type="ECO:0000256" key="4">
    <source>
        <dbReference type="SAM" id="SignalP"/>
    </source>
</evidence>
<dbReference type="GO" id="GO:0003993">
    <property type="term" value="F:acid phosphatase activity"/>
    <property type="evidence" value="ECO:0007669"/>
    <property type="project" value="InterPro"/>
</dbReference>
<dbReference type="Proteomes" id="UP000230069">
    <property type="component" value="Unassembled WGS sequence"/>
</dbReference>
<evidence type="ECO:0000313" key="6">
    <source>
        <dbReference type="Proteomes" id="UP000230069"/>
    </source>
</evidence>
<dbReference type="NCBIfam" id="TIGR01675">
    <property type="entry name" value="plant-AP"/>
    <property type="match status" value="1"/>
</dbReference>
<comment type="similarity">
    <text evidence="3">Belongs to the APS1/VSP family.</text>
</comment>
<dbReference type="PANTHER" id="PTHR31284:SF9">
    <property type="entry name" value="HAD SUPERFAMILY, SUBFAMILY IIIB ACID PHOSPHATASE"/>
    <property type="match status" value="1"/>
</dbReference>
<evidence type="ECO:0000256" key="1">
    <source>
        <dbReference type="ARBA" id="ARBA00022729"/>
    </source>
</evidence>
<dbReference type="Gene3D" id="3.40.50.1000">
    <property type="entry name" value="HAD superfamily/HAD-like"/>
    <property type="match status" value="1"/>
</dbReference>
<evidence type="ECO:0000256" key="2">
    <source>
        <dbReference type="ARBA" id="ARBA00023180"/>
    </source>
</evidence>
<dbReference type="InterPro" id="IPR036412">
    <property type="entry name" value="HAD-like_sf"/>
</dbReference>
<dbReference type="AlphaFoldDB" id="A0A2G5DRL3"/>
<dbReference type="CDD" id="cd07535">
    <property type="entry name" value="HAD_VSP"/>
    <property type="match status" value="1"/>
</dbReference>
<feature type="chain" id="PRO_5013686977" description="Acid phosphatase" evidence="4">
    <location>
        <begin position="23"/>
        <end position="255"/>
    </location>
</feature>
<keyword evidence="1 4" id="KW-0732">Signal</keyword>
<dbReference type="EMBL" id="KZ305033">
    <property type="protein sequence ID" value="PIA46138.1"/>
    <property type="molecule type" value="Genomic_DNA"/>
</dbReference>